<reference evidence="3 4" key="1">
    <citation type="submission" date="2018-11" db="EMBL/GenBank/DDBJ databases">
        <title>Genomic profiling of Staphylococcus species from a Poultry farm system in KwaZulu-Natal, South Africa.</title>
        <authorList>
            <person name="Amoako D.G."/>
            <person name="Somboro A.M."/>
            <person name="Abia A.L.K."/>
            <person name="Bester L.A."/>
            <person name="Essack S.Y."/>
        </authorList>
    </citation>
    <scope>NUCLEOTIDE SEQUENCE [LARGE SCALE GENOMIC DNA]</scope>
    <source>
        <strain evidence="3 4">SA11</strain>
    </source>
</reference>
<keyword evidence="1" id="KW-0472">Membrane</keyword>
<evidence type="ECO:0000313" key="2">
    <source>
        <dbReference type="EMBL" id="QQS81862.1"/>
    </source>
</evidence>
<keyword evidence="1" id="KW-1133">Transmembrane helix</keyword>
<dbReference type="EMBL" id="RQTE01000157">
    <property type="protein sequence ID" value="RZI01534.1"/>
    <property type="molecule type" value="Genomic_DNA"/>
</dbReference>
<organism evidence="3 4">
    <name type="scientific">Staphylococcus condimenti</name>
    <dbReference type="NCBI Taxonomy" id="70255"/>
    <lineage>
        <taxon>Bacteria</taxon>
        <taxon>Bacillati</taxon>
        <taxon>Bacillota</taxon>
        <taxon>Bacilli</taxon>
        <taxon>Bacillales</taxon>
        <taxon>Staphylococcaceae</taxon>
        <taxon>Staphylococcus</taxon>
    </lineage>
</organism>
<dbReference type="EMBL" id="CP068073">
    <property type="protein sequence ID" value="QQS81862.1"/>
    <property type="molecule type" value="Genomic_DNA"/>
</dbReference>
<dbReference type="OrthoDB" id="1809630at2"/>
<keyword evidence="5" id="KW-1185">Reference proteome</keyword>
<dbReference type="InterPro" id="IPR021493">
    <property type="entry name" value="DUF3147"/>
</dbReference>
<feature type="transmembrane region" description="Helical" evidence="1">
    <location>
        <begin position="95"/>
        <end position="116"/>
    </location>
</feature>
<evidence type="ECO:0000313" key="5">
    <source>
        <dbReference type="Proteomes" id="UP000595942"/>
    </source>
</evidence>
<accession>A0A143PDI6</accession>
<reference evidence="2 5" key="2">
    <citation type="submission" date="2021-01" db="EMBL/GenBank/DDBJ databases">
        <title>FDA dAtabase for Regulatory Grade micrObial Sequences (FDA-ARGOS): Supporting development and validation of Infectious Disease Dx tests.</title>
        <authorList>
            <person name="Sproer C."/>
            <person name="Gronow S."/>
            <person name="Severitt S."/>
            <person name="Schroder I."/>
            <person name="Tallon L."/>
            <person name="Sadzewicz L."/>
            <person name="Zhao X."/>
            <person name="Boylan J."/>
            <person name="Ott S."/>
            <person name="Bowen H."/>
            <person name="Vavikolanu K."/>
            <person name="Mehta A."/>
            <person name="Aluvathingal J."/>
            <person name="Nadendla S."/>
            <person name="Lowell S."/>
            <person name="Myers T."/>
            <person name="Yan Y."/>
            <person name="Sichtig H."/>
        </authorList>
    </citation>
    <scope>NUCLEOTIDE SEQUENCE [LARGE SCALE GENOMIC DNA]</scope>
    <source>
        <strain evidence="2 5">FDAARGOS_1148</strain>
    </source>
</reference>
<dbReference type="RefSeq" id="WP_047131562.1">
    <property type="nucleotide sequence ID" value="NZ_CP015114.1"/>
</dbReference>
<keyword evidence="1" id="KW-0812">Transmembrane</keyword>
<dbReference type="AlphaFoldDB" id="A0A143PDI6"/>
<protein>
    <submittedName>
        <fullName evidence="3">DUF3147 family protein</fullName>
    </submittedName>
</protein>
<evidence type="ECO:0000256" key="1">
    <source>
        <dbReference type="SAM" id="Phobius"/>
    </source>
</evidence>
<proteinExistence type="predicted"/>
<dbReference type="GeneID" id="93725784"/>
<name>A0A143PDI6_9STAP</name>
<dbReference type="KEGG" id="scv:A4G25_10510"/>
<feature type="transmembrane region" description="Helical" evidence="1">
    <location>
        <begin position="9"/>
        <end position="28"/>
    </location>
</feature>
<dbReference type="Proteomes" id="UP000293854">
    <property type="component" value="Unassembled WGS sequence"/>
</dbReference>
<dbReference type="Pfam" id="PF11345">
    <property type="entry name" value="DUF3147"/>
    <property type="match status" value="1"/>
</dbReference>
<feature type="transmembrane region" description="Helical" evidence="1">
    <location>
        <begin position="66"/>
        <end position="89"/>
    </location>
</feature>
<evidence type="ECO:0000313" key="4">
    <source>
        <dbReference type="Proteomes" id="UP000293854"/>
    </source>
</evidence>
<gene>
    <name evidence="3" type="ORF">EIG99_08600</name>
    <name evidence="2" type="ORF">I6J05_07975</name>
</gene>
<evidence type="ECO:0000313" key="3">
    <source>
        <dbReference type="EMBL" id="RZI01534.1"/>
    </source>
</evidence>
<dbReference type="Proteomes" id="UP000595942">
    <property type="component" value="Chromosome"/>
</dbReference>
<sequence length="119" mass="12455">MFGISLTSLIIRFVFGGLAVALATVISAKLGGKLGGIFSTFPAVYLAALVTLAVDFRGQNLIQESIHLSSGAVIGIVGCILSVALTAYAVQKIGFRRGAIFSVVSWFILSCIILALKHI</sequence>
<feature type="transmembrane region" description="Helical" evidence="1">
    <location>
        <begin position="34"/>
        <end position="54"/>
    </location>
</feature>